<gene>
    <name evidence="2" type="primary">rfbG</name>
    <name evidence="2" type="ORF">LH440_09550</name>
</gene>
<reference evidence="2 3" key="1">
    <citation type="submission" date="2021-10" db="EMBL/GenBank/DDBJ databases">
        <title>Whole-genome sequencing analysis of Laribacter hongkongensis: virulence gene profiles, carbohydrate-active enzyme prediction, and antimicrobial resistance characterization.</title>
        <authorList>
            <person name="Yuan P."/>
            <person name="Zhan Y."/>
            <person name="Chen D."/>
        </authorList>
    </citation>
    <scope>NUCLEOTIDE SEQUENCE [LARGE SCALE GENOMIC DNA]</scope>
    <source>
        <strain evidence="2 3">W67</strain>
    </source>
</reference>
<dbReference type="EMBL" id="JAJAXM010000016">
    <property type="protein sequence ID" value="MCG9026140.1"/>
    <property type="molecule type" value="Genomic_DNA"/>
</dbReference>
<dbReference type="InterPro" id="IPR036291">
    <property type="entry name" value="NAD(P)-bd_dom_sf"/>
</dbReference>
<dbReference type="EC" id="4.2.1.45" evidence="2"/>
<comment type="caution">
    <text evidence="2">The sequence shown here is derived from an EMBL/GenBank/DDBJ whole genome shotgun (WGS) entry which is preliminary data.</text>
</comment>
<dbReference type="SUPFAM" id="SSF51735">
    <property type="entry name" value="NAD(P)-binding Rossmann-fold domains"/>
    <property type="match status" value="1"/>
</dbReference>
<dbReference type="AlphaFoldDB" id="A0ABD4SQV7"/>
<dbReference type="GO" id="GO:0047733">
    <property type="term" value="F:CDP-glucose 4,6-dehydratase activity"/>
    <property type="evidence" value="ECO:0007669"/>
    <property type="project" value="UniProtKB-EC"/>
</dbReference>
<feature type="domain" description="NAD(P)-binding" evidence="1">
    <location>
        <begin position="24"/>
        <end position="329"/>
    </location>
</feature>
<dbReference type="Gene3D" id="3.90.25.10">
    <property type="entry name" value="UDP-galactose 4-epimerase, domain 1"/>
    <property type="match status" value="1"/>
</dbReference>
<name>A0ABD4SQV7_9NEIS</name>
<keyword evidence="2" id="KW-0456">Lyase</keyword>
<organism evidence="2 3">
    <name type="scientific">Laribacter hongkongensis</name>
    <dbReference type="NCBI Taxonomy" id="168471"/>
    <lineage>
        <taxon>Bacteria</taxon>
        <taxon>Pseudomonadati</taxon>
        <taxon>Pseudomonadota</taxon>
        <taxon>Betaproteobacteria</taxon>
        <taxon>Neisseriales</taxon>
        <taxon>Aquaspirillaceae</taxon>
        <taxon>Laribacter</taxon>
    </lineage>
</organism>
<evidence type="ECO:0000313" key="3">
    <source>
        <dbReference type="Proteomes" id="UP001200247"/>
    </source>
</evidence>
<dbReference type="CDD" id="cd05252">
    <property type="entry name" value="CDP_GD_SDR_e"/>
    <property type="match status" value="1"/>
</dbReference>
<dbReference type="Pfam" id="PF16363">
    <property type="entry name" value="GDP_Man_Dehyd"/>
    <property type="match status" value="1"/>
</dbReference>
<dbReference type="InterPro" id="IPR013445">
    <property type="entry name" value="CDP_4_6_deHydtase"/>
</dbReference>
<evidence type="ECO:0000313" key="2">
    <source>
        <dbReference type="EMBL" id="MCG9026140.1"/>
    </source>
</evidence>
<dbReference type="Gene3D" id="3.40.50.720">
    <property type="entry name" value="NAD(P)-binding Rossmann-like Domain"/>
    <property type="match status" value="1"/>
</dbReference>
<sequence length="367" mass="40467">MEGLVMSAGVRPDPSFWKGRKVFLTGHTGFKGGWLSLWLESMGAQVTGLALVPESDLALYYAADVAQGVRSVFGDIRDLPYVRQVMLESEAEVVFHLAAQPLVRASYSDPVTTYATNVMGTVNVLEAARQTPTVRVVQVITTDKCYENQEWMYPYRETDPLGGYDPYSNSKACAELVVDSYRCSFMQDAGIHLSSVRAGNVIGGGDWAVDRIVPDCIRSLLDGRPVQIRSPHAIRPWQHVLEPLCGYLCLAERQYAGQPGLDEAFNFGPDSSAIVPVCELAAGIVRQWGDGQLDIRPDPHPLHEAGILRLDVSKSAARLGWHPRWGVTDTLFHTVDWYRRVGCLGDSARQVCLEQIAAYVSPVEISN</sequence>
<protein>
    <submittedName>
        <fullName evidence="2">CDP-glucose 4,6-dehydratase</fullName>
        <ecNumber evidence="2">4.2.1.45</ecNumber>
    </submittedName>
</protein>
<evidence type="ECO:0000259" key="1">
    <source>
        <dbReference type="Pfam" id="PF16363"/>
    </source>
</evidence>
<proteinExistence type="predicted"/>
<dbReference type="Proteomes" id="UP001200247">
    <property type="component" value="Unassembled WGS sequence"/>
</dbReference>
<dbReference type="InterPro" id="IPR016040">
    <property type="entry name" value="NAD(P)-bd_dom"/>
</dbReference>
<dbReference type="NCBIfam" id="TIGR02622">
    <property type="entry name" value="CDP_4_6_dhtase"/>
    <property type="match status" value="1"/>
</dbReference>
<dbReference type="RefSeq" id="WP_239894043.1">
    <property type="nucleotide sequence ID" value="NZ_JAJAXM010000016.1"/>
</dbReference>
<accession>A0ABD4SQV7</accession>
<dbReference type="PANTHER" id="PTHR43000">
    <property type="entry name" value="DTDP-D-GLUCOSE 4,6-DEHYDRATASE-RELATED"/>
    <property type="match status" value="1"/>
</dbReference>